<dbReference type="STRING" id="1164594.SAMN05216204_102220"/>
<dbReference type="Proteomes" id="UP000198639">
    <property type="component" value="Unassembled WGS sequence"/>
</dbReference>
<dbReference type="Gene3D" id="3.40.50.620">
    <property type="entry name" value="HUPs"/>
    <property type="match status" value="1"/>
</dbReference>
<keyword evidence="2" id="KW-0547">Nucleotide-binding</keyword>
<dbReference type="Pfam" id="PF00582">
    <property type="entry name" value="Usp"/>
    <property type="match status" value="1"/>
</dbReference>
<accession>A0A1I1EY00</accession>
<proteinExistence type="inferred from homology"/>
<dbReference type="SUPFAM" id="SSF52402">
    <property type="entry name" value="Adenine nucleotide alpha hydrolases-like"/>
    <property type="match status" value="1"/>
</dbReference>
<evidence type="ECO:0000313" key="6">
    <source>
        <dbReference type="Proteomes" id="UP000198639"/>
    </source>
</evidence>
<keyword evidence="6" id="KW-1185">Reference proteome</keyword>
<evidence type="ECO:0000256" key="1">
    <source>
        <dbReference type="ARBA" id="ARBA00008791"/>
    </source>
</evidence>
<dbReference type="PANTHER" id="PTHR46268:SF27">
    <property type="entry name" value="UNIVERSAL STRESS PROTEIN RV2623"/>
    <property type="match status" value="1"/>
</dbReference>
<protein>
    <submittedName>
        <fullName evidence="5">Nucleotide-binding universal stress protein, UspA family</fullName>
    </submittedName>
</protein>
<dbReference type="InterPro" id="IPR006015">
    <property type="entry name" value="Universal_stress_UspA"/>
</dbReference>
<reference evidence="6" key="1">
    <citation type="submission" date="2016-10" db="EMBL/GenBank/DDBJ databases">
        <authorList>
            <person name="Varghese N."/>
            <person name="Submissions S."/>
        </authorList>
    </citation>
    <scope>NUCLEOTIDE SEQUENCE [LARGE SCALE GENOMIC DNA]</scope>
    <source>
        <strain evidence="6">CGMCC 1.12041</strain>
    </source>
</reference>
<dbReference type="EMBL" id="FOLD01000002">
    <property type="protein sequence ID" value="SFB89820.1"/>
    <property type="molecule type" value="Genomic_DNA"/>
</dbReference>
<sequence>MFRKILVPTDGSALSEDAAAAAVALARGSNAEIVALSVAQPPLPAAGGASEVAMAAERERALGVAAQRAGRVAQLAQEAGVPHSLVTAAASSQHDEIIRVALELHCDCIFMAAHGQCGVTRLIAARVPQLVLAYSPVPVILYRGSTQPA</sequence>
<dbReference type="InterPro" id="IPR014729">
    <property type="entry name" value="Rossmann-like_a/b/a_fold"/>
</dbReference>
<dbReference type="AlphaFoldDB" id="A0A1I1EY00"/>
<dbReference type="PANTHER" id="PTHR46268">
    <property type="entry name" value="STRESS RESPONSE PROTEIN NHAX"/>
    <property type="match status" value="1"/>
</dbReference>
<keyword evidence="3" id="KW-0067">ATP-binding</keyword>
<dbReference type="CDD" id="cd00293">
    <property type="entry name" value="USP-like"/>
    <property type="match status" value="1"/>
</dbReference>
<dbReference type="GO" id="GO:0005524">
    <property type="term" value="F:ATP binding"/>
    <property type="evidence" value="ECO:0007669"/>
    <property type="project" value="UniProtKB-KW"/>
</dbReference>
<dbReference type="OrthoDB" id="8547832at2"/>
<comment type="similarity">
    <text evidence="1">Belongs to the universal stress protein A family.</text>
</comment>
<evidence type="ECO:0000256" key="3">
    <source>
        <dbReference type="ARBA" id="ARBA00022840"/>
    </source>
</evidence>
<evidence type="ECO:0000313" key="5">
    <source>
        <dbReference type="EMBL" id="SFB89820.1"/>
    </source>
</evidence>
<evidence type="ECO:0000259" key="4">
    <source>
        <dbReference type="Pfam" id="PF00582"/>
    </source>
</evidence>
<gene>
    <name evidence="5" type="ORF">SAMN05216204_102220</name>
</gene>
<name>A0A1I1EY00_9BURK</name>
<organism evidence="5 6">
    <name type="scientific">Massilia yuzhufengensis</name>
    <dbReference type="NCBI Taxonomy" id="1164594"/>
    <lineage>
        <taxon>Bacteria</taxon>
        <taxon>Pseudomonadati</taxon>
        <taxon>Pseudomonadota</taxon>
        <taxon>Betaproteobacteria</taxon>
        <taxon>Burkholderiales</taxon>
        <taxon>Oxalobacteraceae</taxon>
        <taxon>Telluria group</taxon>
        <taxon>Massilia</taxon>
    </lineage>
</organism>
<dbReference type="RefSeq" id="WP_091870884.1">
    <property type="nucleotide sequence ID" value="NZ_FOLD01000002.1"/>
</dbReference>
<feature type="domain" description="UspA" evidence="4">
    <location>
        <begin position="1"/>
        <end position="143"/>
    </location>
</feature>
<dbReference type="PRINTS" id="PR01438">
    <property type="entry name" value="UNVRSLSTRESS"/>
</dbReference>
<dbReference type="InterPro" id="IPR006016">
    <property type="entry name" value="UspA"/>
</dbReference>
<evidence type="ECO:0000256" key="2">
    <source>
        <dbReference type="ARBA" id="ARBA00022741"/>
    </source>
</evidence>